<keyword evidence="1 3" id="KW-0808">Transferase</keyword>
<protein>
    <submittedName>
        <fullName evidence="3">Methyltransferase family protein</fullName>
    </submittedName>
</protein>
<dbReference type="AlphaFoldDB" id="A0A4R6T8G3"/>
<name>A0A4R6T8G3_9BACT</name>
<dbReference type="Pfam" id="PF13649">
    <property type="entry name" value="Methyltransf_25"/>
    <property type="match status" value="1"/>
</dbReference>
<comment type="caution">
    <text evidence="3">The sequence shown here is derived from an EMBL/GenBank/DDBJ whole genome shotgun (WGS) entry which is preliminary data.</text>
</comment>
<organism evidence="3 4">
    <name type="scientific">Algoriphagus boseongensis</name>
    <dbReference type="NCBI Taxonomy" id="1442587"/>
    <lineage>
        <taxon>Bacteria</taxon>
        <taxon>Pseudomonadati</taxon>
        <taxon>Bacteroidota</taxon>
        <taxon>Cytophagia</taxon>
        <taxon>Cytophagales</taxon>
        <taxon>Cyclobacteriaceae</taxon>
        <taxon>Algoriphagus</taxon>
    </lineage>
</organism>
<reference evidence="3 4" key="1">
    <citation type="submission" date="2019-03" db="EMBL/GenBank/DDBJ databases">
        <title>Genomic Encyclopedia of Type Strains, Phase III (KMG-III): the genomes of soil and plant-associated and newly described type strains.</title>
        <authorList>
            <person name="Whitman W."/>
        </authorList>
    </citation>
    <scope>NUCLEOTIDE SEQUENCE [LARGE SCALE GENOMIC DNA]</scope>
    <source>
        <strain evidence="3 4">CECT 8446</strain>
    </source>
</reference>
<sequence length="204" mass="23175">MKEFWNSRYQESEYAYGTEPNEFLKEKLEGLTPGMALFPAEGEGRNAVFAAQKGWDVTAFDFSESAKVKAQKLASERGVEINYQVASFEEFEAKESSFDLLVLIFAHFLPSKRKEYHRKLSQFLKPGGLVILEAFSKNHIQFNSVNEKAGGPKDPEFLFSEENLKADFSGFEILQLEVVEKELKEGNYHVGKSSVIQMIAKKPE</sequence>
<dbReference type="InterPro" id="IPR029063">
    <property type="entry name" value="SAM-dependent_MTases_sf"/>
</dbReference>
<dbReference type="EMBL" id="SNYF01000005">
    <property type="protein sequence ID" value="TDQ18509.1"/>
    <property type="molecule type" value="Genomic_DNA"/>
</dbReference>
<evidence type="ECO:0000313" key="4">
    <source>
        <dbReference type="Proteomes" id="UP000294535"/>
    </source>
</evidence>
<keyword evidence="3" id="KW-0489">Methyltransferase</keyword>
<evidence type="ECO:0000256" key="1">
    <source>
        <dbReference type="ARBA" id="ARBA00022679"/>
    </source>
</evidence>
<evidence type="ECO:0000259" key="2">
    <source>
        <dbReference type="Pfam" id="PF13649"/>
    </source>
</evidence>
<dbReference type="GO" id="GO:0032259">
    <property type="term" value="P:methylation"/>
    <property type="evidence" value="ECO:0007669"/>
    <property type="project" value="UniProtKB-KW"/>
</dbReference>
<dbReference type="InterPro" id="IPR041698">
    <property type="entry name" value="Methyltransf_25"/>
</dbReference>
<proteinExistence type="predicted"/>
<dbReference type="OrthoDB" id="9804312at2"/>
<feature type="domain" description="Methyltransferase" evidence="2">
    <location>
        <begin position="42"/>
        <end position="128"/>
    </location>
</feature>
<dbReference type="Proteomes" id="UP000294535">
    <property type="component" value="Unassembled WGS sequence"/>
</dbReference>
<keyword evidence="4" id="KW-1185">Reference proteome</keyword>
<dbReference type="PANTHER" id="PTHR43861:SF3">
    <property type="entry name" value="PUTATIVE (AFU_ORTHOLOGUE AFUA_2G14390)-RELATED"/>
    <property type="match status" value="1"/>
</dbReference>
<dbReference type="GO" id="GO:0008168">
    <property type="term" value="F:methyltransferase activity"/>
    <property type="evidence" value="ECO:0007669"/>
    <property type="project" value="UniProtKB-KW"/>
</dbReference>
<gene>
    <name evidence="3" type="ORF">DFQ04_0311</name>
</gene>
<accession>A0A4R6T8G3</accession>
<dbReference type="Gene3D" id="3.40.50.150">
    <property type="entry name" value="Vaccinia Virus protein VP39"/>
    <property type="match status" value="1"/>
</dbReference>
<dbReference type="RefSeq" id="WP_133551999.1">
    <property type="nucleotide sequence ID" value="NZ_SNYF01000005.1"/>
</dbReference>
<evidence type="ECO:0000313" key="3">
    <source>
        <dbReference type="EMBL" id="TDQ18509.1"/>
    </source>
</evidence>
<dbReference type="SUPFAM" id="SSF53335">
    <property type="entry name" value="S-adenosyl-L-methionine-dependent methyltransferases"/>
    <property type="match status" value="1"/>
</dbReference>
<dbReference type="PANTHER" id="PTHR43861">
    <property type="entry name" value="TRANS-ACONITATE 2-METHYLTRANSFERASE-RELATED"/>
    <property type="match status" value="1"/>
</dbReference>
<dbReference type="CDD" id="cd02440">
    <property type="entry name" value="AdoMet_MTases"/>
    <property type="match status" value="1"/>
</dbReference>